<dbReference type="PROSITE" id="PS50850">
    <property type="entry name" value="MFS"/>
    <property type="match status" value="1"/>
</dbReference>
<evidence type="ECO:0000313" key="5">
    <source>
        <dbReference type="Proteomes" id="UP000549394"/>
    </source>
</evidence>
<evidence type="ECO:0000256" key="2">
    <source>
        <dbReference type="SAM" id="Phobius"/>
    </source>
</evidence>
<feature type="transmembrane region" description="Helical" evidence="2">
    <location>
        <begin position="189"/>
        <end position="210"/>
    </location>
</feature>
<dbReference type="OrthoDB" id="6499973at2759"/>
<feature type="transmembrane region" description="Helical" evidence="2">
    <location>
        <begin position="503"/>
        <end position="523"/>
    </location>
</feature>
<dbReference type="Gene3D" id="1.20.1250.20">
    <property type="entry name" value="MFS general substrate transporter like domains"/>
    <property type="match status" value="2"/>
</dbReference>
<accession>A0A7I8VWW5</accession>
<dbReference type="PANTHER" id="PTHR11360">
    <property type="entry name" value="MONOCARBOXYLATE TRANSPORTER"/>
    <property type="match status" value="1"/>
</dbReference>
<evidence type="ECO:0000256" key="1">
    <source>
        <dbReference type="ARBA" id="ARBA00004141"/>
    </source>
</evidence>
<protein>
    <submittedName>
        <fullName evidence="4">DgyrCDS8865</fullName>
    </submittedName>
</protein>
<sequence length="675" mass="73880">MPKQRHKSGESTFSQDSISYYIPTPPDGGYGWIIVLASFLNHVIVDGICFTSSNFLSEFKEHFKSGEGTTTLASSLLCGGYLLAGPIASALTNKFGCRSVCVTGSIFTSASFLIASFSPNIQILILTYGLMGGIGFGLIYLPSVIAVSYYFDRKRALATGIAVCGAGVGTFIFAPLGNALIKHLGWKNALRVIAAIVLLGIFSGLLLRPLEPVKSKPRRKNVFDRLCERIRVSRRKEKPTEENDEKIAEKVQEAKLMREARLRVEDSEQEVSSLPSLIVNKEPPTTQSNGHVPTINVEAIEKEPKTVSFTKAAVANGVDEEKNELLLTKPQNGTKSLSENHLAVPKPKLRKPQGVHREDYARPMYRQDIFYSGSIMHIANFTSQPNMGSYVASITAIPAASESGKDSFFAKVTSRIPKPVFDVLKEMFNFKMLSNKRFAMVCLANVLGMIGLYVPFIYMKARCLPLGINDEKSSLLLSVIGITNTLGRVISGWLADLKSVDPLLLHNVAILVAGAVSIISTFFKTYALMTVFAAIFGLSVATWISLTSITLCELVGLEKLTNGFGILTMLRGIAIIGGVPLVGEIYEKFKLDVTVTYHIGGSSLIVAAFAVMLLFLPCFKRERSLPEMTEEEIEEIFVDLDPTQNECFMNNGKSIDEIVDTRPSNGVIVHVDEKA</sequence>
<dbReference type="Proteomes" id="UP000549394">
    <property type="component" value="Unassembled WGS sequence"/>
</dbReference>
<keyword evidence="2" id="KW-0472">Membrane</keyword>
<feature type="transmembrane region" description="Helical" evidence="2">
    <location>
        <begin position="157"/>
        <end position="177"/>
    </location>
</feature>
<evidence type="ECO:0000259" key="3">
    <source>
        <dbReference type="PROSITE" id="PS50850"/>
    </source>
</evidence>
<dbReference type="SUPFAM" id="SSF103473">
    <property type="entry name" value="MFS general substrate transporter"/>
    <property type="match status" value="1"/>
</dbReference>
<keyword evidence="2" id="KW-0812">Transmembrane</keyword>
<feature type="transmembrane region" description="Helical" evidence="2">
    <location>
        <begin position="473"/>
        <end position="491"/>
    </location>
</feature>
<dbReference type="InterPro" id="IPR011701">
    <property type="entry name" value="MFS"/>
</dbReference>
<dbReference type="Pfam" id="PF07690">
    <property type="entry name" value="MFS_1"/>
    <property type="match status" value="1"/>
</dbReference>
<reference evidence="4 5" key="1">
    <citation type="submission" date="2020-08" db="EMBL/GenBank/DDBJ databases">
        <authorList>
            <person name="Hejnol A."/>
        </authorList>
    </citation>
    <scope>NUCLEOTIDE SEQUENCE [LARGE SCALE GENOMIC DNA]</scope>
</reference>
<feature type="transmembrane region" description="Helical" evidence="2">
    <location>
        <begin position="595"/>
        <end position="616"/>
    </location>
</feature>
<evidence type="ECO:0000313" key="4">
    <source>
        <dbReference type="EMBL" id="CAD5120289.1"/>
    </source>
</evidence>
<feature type="transmembrane region" description="Helical" evidence="2">
    <location>
        <begin position="73"/>
        <end position="92"/>
    </location>
</feature>
<feature type="transmembrane region" description="Helical" evidence="2">
    <location>
        <begin position="564"/>
        <end position="583"/>
    </location>
</feature>
<proteinExistence type="predicted"/>
<feature type="transmembrane region" description="Helical" evidence="2">
    <location>
        <begin position="438"/>
        <end position="458"/>
    </location>
</feature>
<dbReference type="GO" id="GO:0016020">
    <property type="term" value="C:membrane"/>
    <property type="evidence" value="ECO:0007669"/>
    <property type="project" value="UniProtKB-SubCell"/>
</dbReference>
<feature type="domain" description="Major facilitator superfamily (MFS) profile" evidence="3">
    <location>
        <begin position="30"/>
        <end position="625"/>
    </location>
</feature>
<organism evidence="4 5">
    <name type="scientific">Dimorphilus gyrociliatus</name>
    <dbReference type="NCBI Taxonomy" id="2664684"/>
    <lineage>
        <taxon>Eukaryota</taxon>
        <taxon>Metazoa</taxon>
        <taxon>Spiralia</taxon>
        <taxon>Lophotrochozoa</taxon>
        <taxon>Annelida</taxon>
        <taxon>Polychaeta</taxon>
        <taxon>Polychaeta incertae sedis</taxon>
        <taxon>Dinophilidae</taxon>
        <taxon>Dimorphilus</taxon>
    </lineage>
</organism>
<dbReference type="InterPro" id="IPR036259">
    <property type="entry name" value="MFS_trans_sf"/>
</dbReference>
<dbReference type="EMBL" id="CAJFCJ010000012">
    <property type="protein sequence ID" value="CAD5120289.1"/>
    <property type="molecule type" value="Genomic_DNA"/>
</dbReference>
<feature type="transmembrane region" description="Helical" evidence="2">
    <location>
        <begin position="529"/>
        <end position="552"/>
    </location>
</feature>
<dbReference type="InterPro" id="IPR050327">
    <property type="entry name" value="Proton-linked_MCT"/>
</dbReference>
<dbReference type="InterPro" id="IPR020846">
    <property type="entry name" value="MFS_dom"/>
</dbReference>
<gene>
    <name evidence="4" type="ORF">DGYR_LOCUS8402</name>
</gene>
<dbReference type="AlphaFoldDB" id="A0A7I8VWW5"/>
<dbReference type="GO" id="GO:0008028">
    <property type="term" value="F:monocarboxylic acid transmembrane transporter activity"/>
    <property type="evidence" value="ECO:0007669"/>
    <property type="project" value="TreeGrafter"/>
</dbReference>
<name>A0A7I8VWW5_9ANNE</name>
<keyword evidence="2" id="KW-1133">Transmembrane helix</keyword>
<feature type="transmembrane region" description="Helical" evidence="2">
    <location>
        <begin position="30"/>
        <end position="53"/>
    </location>
</feature>
<comment type="caution">
    <text evidence="4">The sequence shown here is derived from an EMBL/GenBank/DDBJ whole genome shotgun (WGS) entry which is preliminary data.</text>
</comment>
<feature type="transmembrane region" description="Helical" evidence="2">
    <location>
        <begin position="99"/>
        <end position="117"/>
    </location>
</feature>
<feature type="transmembrane region" description="Helical" evidence="2">
    <location>
        <begin position="123"/>
        <end position="150"/>
    </location>
</feature>
<dbReference type="PANTHER" id="PTHR11360:SF286">
    <property type="entry name" value="GH22266P"/>
    <property type="match status" value="1"/>
</dbReference>
<comment type="subcellular location">
    <subcellularLocation>
        <location evidence="1">Membrane</location>
        <topology evidence="1">Multi-pass membrane protein</topology>
    </subcellularLocation>
</comment>
<keyword evidence="5" id="KW-1185">Reference proteome</keyword>